<dbReference type="InterPro" id="IPR027051">
    <property type="entry name" value="XdhC_Rossmann_dom"/>
</dbReference>
<comment type="caution">
    <text evidence="3">The sequence shown here is derived from an EMBL/GenBank/DDBJ whole genome shotgun (WGS) entry which is preliminary data.</text>
</comment>
<dbReference type="PANTHER" id="PTHR30388">
    <property type="entry name" value="ALDEHYDE OXIDOREDUCTASE MOLYBDENUM COFACTOR ASSEMBLY PROTEIN"/>
    <property type="match status" value="1"/>
</dbReference>
<protein>
    <submittedName>
        <fullName evidence="3">Xanthine dehydrogenase accessory protein XdhC</fullName>
    </submittedName>
</protein>
<dbReference type="PANTHER" id="PTHR30388:SF6">
    <property type="entry name" value="XANTHINE DEHYDROGENASE SUBUNIT A-RELATED"/>
    <property type="match status" value="1"/>
</dbReference>
<dbReference type="Pfam" id="PF02625">
    <property type="entry name" value="XdhC_CoxI"/>
    <property type="match status" value="1"/>
</dbReference>
<evidence type="ECO:0000259" key="1">
    <source>
        <dbReference type="Pfam" id="PF02625"/>
    </source>
</evidence>
<evidence type="ECO:0000313" key="3">
    <source>
        <dbReference type="EMBL" id="MBB3997358.1"/>
    </source>
</evidence>
<gene>
    <name evidence="3" type="ORF">GGR04_001179</name>
</gene>
<dbReference type="Pfam" id="PF13478">
    <property type="entry name" value="XdhC_C"/>
    <property type="match status" value="1"/>
</dbReference>
<reference evidence="3 4" key="1">
    <citation type="submission" date="2020-08" db="EMBL/GenBank/DDBJ databases">
        <title>Genomic Encyclopedia of Type Strains, Phase IV (KMG-IV): sequencing the most valuable type-strain genomes for metagenomic binning, comparative biology and taxonomic classification.</title>
        <authorList>
            <person name="Goeker M."/>
        </authorList>
    </citation>
    <scope>NUCLEOTIDE SEQUENCE [LARGE SCALE GENOMIC DNA]</scope>
    <source>
        <strain evidence="3 4">DSM 102238</strain>
    </source>
</reference>
<feature type="domain" description="XdhC Rossmann" evidence="2">
    <location>
        <begin position="120"/>
        <end position="260"/>
    </location>
</feature>
<dbReference type="NCBIfam" id="TIGR02964">
    <property type="entry name" value="xanthine_xdhC"/>
    <property type="match status" value="1"/>
</dbReference>
<organism evidence="3 4">
    <name type="scientific">Aureimonas pseudogalii</name>
    <dbReference type="NCBI Taxonomy" id="1744844"/>
    <lineage>
        <taxon>Bacteria</taxon>
        <taxon>Pseudomonadati</taxon>
        <taxon>Pseudomonadota</taxon>
        <taxon>Alphaproteobacteria</taxon>
        <taxon>Hyphomicrobiales</taxon>
        <taxon>Aurantimonadaceae</taxon>
        <taxon>Aureimonas</taxon>
    </lineage>
</organism>
<dbReference type="InterPro" id="IPR052698">
    <property type="entry name" value="MoCofactor_Util/Proc"/>
</dbReference>
<evidence type="ECO:0000259" key="2">
    <source>
        <dbReference type="Pfam" id="PF13478"/>
    </source>
</evidence>
<dbReference type="AlphaFoldDB" id="A0A7W6E9T1"/>
<dbReference type="Gene3D" id="3.40.50.720">
    <property type="entry name" value="NAD(P)-binding Rossmann-like Domain"/>
    <property type="match status" value="1"/>
</dbReference>
<sequence>MDAPVAALRAALEAGEPAILVTVAKARGSTPREAGAAMVVTAARAVGTVGGGALEMEGIAEARRLLAAGEAVSKLDIPLGPAIGQCCGGRVVLDLARASPALLAQIEAGDAAAKAAHPSVLVFGAGHTGQALARALAPLPLRTLVIDPRADRLADLPPGTARRQAAIPEAEVAAASAGSAFVVATHDHALDFLIASAALARPDAAYVGMIGSATKRESFRRHLAGEGRAGEIDRLVLPIGGAAIRDKRPEVIAALVAAELLVTFAYNLEENRCTGFAPVQSQCNKLTNHPRWTEPHAATS</sequence>
<name>A0A7W6E9T1_9HYPH</name>
<dbReference type="RefSeq" id="WP_183198765.1">
    <property type="nucleotide sequence ID" value="NZ_JACIEK010000001.1"/>
</dbReference>
<dbReference type="InterPro" id="IPR003777">
    <property type="entry name" value="XdhC_CoxI"/>
</dbReference>
<dbReference type="InterPro" id="IPR014308">
    <property type="entry name" value="Xanthine_DH_XdhC"/>
</dbReference>
<evidence type="ECO:0000313" key="4">
    <source>
        <dbReference type="Proteomes" id="UP000542776"/>
    </source>
</evidence>
<feature type="domain" description="XdhC- CoxI" evidence="1">
    <location>
        <begin position="12"/>
        <end position="71"/>
    </location>
</feature>
<keyword evidence="4" id="KW-1185">Reference proteome</keyword>
<dbReference type="Proteomes" id="UP000542776">
    <property type="component" value="Unassembled WGS sequence"/>
</dbReference>
<dbReference type="EMBL" id="JACIEK010000001">
    <property type="protein sequence ID" value="MBB3997358.1"/>
    <property type="molecule type" value="Genomic_DNA"/>
</dbReference>
<proteinExistence type="predicted"/>
<accession>A0A7W6E9T1</accession>